<dbReference type="EMBL" id="GBRH01274905">
    <property type="protein sequence ID" value="JAD22990.1"/>
    <property type="molecule type" value="Transcribed_RNA"/>
</dbReference>
<name>A0A0A8YC04_ARUDO</name>
<accession>A0A0A8YC04</accession>
<protein>
    <submittedName>
        <fullName evidence="1">Uncharacterized protein</fullName>
    </submittedName>
</protein>
<reference evidence="1" key="1">
    <citation type="submission" date="2014-09" db="EMBL/GenBank/DDBJ databases">
        <authorList>
            <person name="Magalhaes I.L.F."/>
            <person name="Oliveira U."/>
            <person name="Santos F.R."/>
            <person name="Vidigal T.H.D.A."/>
            <person name="Brescovit A.D."/>
            <person name="Santos A.J."/>
        </authorList>
    </citation>
    <scope>NUCLEOTIDE SEQUENCE</scope>
    <source>
        <tissue evidence="1">Shoot tissue taken approximately 20 cm above the soil surface</tissue>
    </source>
</reference>
<proteinExistence type="predicted"/>
<sequence>MDNIFKTNY</sequence>
<organism evidence="1">
    <name type="scientific">Arundo donax</name>
    <name type="common">Giant reed</name>
    <name type="synonym">Donax arundinaceus</name>
    <dbReference type="NCBI Taxonomy" id="35708"/>
    <lineage>
        <taxon>Eukaryota</taxon>
        <taxon>Viridiplantae</taxon>
        <taxon>Streptophyta</taxon>
        <taxon>Embryophyta</taxon>
        <taxon>Tracheophyta</taxon>
        <taxon>Spermatophyta</taxon>
        <taxon>Magnoliopsida</taxon>
        <taxon>Liliopsida</taxon>
        <taxon>Poales</taxon>
        <taxon>Poaceae</taxon>
        <taxon>PACMAD clade</taxon>
        <taxon>Arundinoideae</taxon>
        <taxon>Arundineae</taxon>
        <taxon>Arundo</taxon>
    </lineage>
</organism>
<reference evidence="1" key="2">
    <citation type="journal article" date="2015" name="Data Brief">
        <title>Shoot transcriptome of the giant reed, Arundo donax.</title>
        <authorList>
            <person name="Barrero R.A."/>
            <person name="Guerrero F.D."/>
            <person name="Moolhuijzen P."/>
            <person name="Goolsby J.A."/>
            <person name="Tidwell J."/>
            <person name="Bellgard S.E."/>
            <person name="Bellgard M.I."/>
        </authorList>
    </citation>
    <scope>NUCLEOTIDE SEQUENCE</scope>
    <source>
        <tissue evidence="1">Shoot tissue taken approximately 20 cm above the soil surface</tissue>
    </source>
</reference>
<evidence type="ECO:0000313" key="1">
    <source>
        <dbReference type="EMBL" id="JAD22990.1"/>
    </source>
</evidence>